<organism evidence="2 3">
    <name type="scientific">Plakobranchus ocellatus</name>
    <dbReference type="NCBI Taxonomy" id="259542"/>
    <lineage>
        <taxon>Eukaryota</taxon>
        <taxon>Metazoa</taxon>
        <taxon>Spiralia</taxon>
        <taxon>Lophotrochozoa</taxon>
        <taxon>Mollusca</taxon>
        <taxon>Gastropoda</taxon>
        <taxon>Heterobranchia</taxon>
        <taxon>Euthyneura</taxon>
        <taxon>Panpulmonata</taxon>
        <taxon>Sacoglossa</taxon>
        <taxon>Placobranchoidea</taxon>
        <taxon>Plakobranchidae</taxon>
        <taxon>Plakobranchus</taxon>
    </lineage>
</organism>
<evidence type="ECO:0000313" key="2">
    <source>
        <dbReference type="EMBL" id="GFO08818.1"/>
    </source>
</evidence>
<proteinExistence type="predicted"/>
<sequence length="83" mass="9524">MSRISMRHETDNWLRHRIRLRFLYIASPQPGDLRLSGPPSGQSADGGARIRDRKVPANLRTDSLALCHRRPHRIRQTTLLDTG</sequence>
<reference evidence="2 3" key="1">
    <citation type="journal article" date="2021" name="Elife">
        <title>Chloroplast acquisition without the gene transfer in kleptoplastic sea slugs, Plakobranchus ocellatus.</title>
        <authorList>
            <person name="Maeda T."/>
            <person name="Takahashi S."/>
            <person name="Yoshida T."/>
            <person name="Shimamura S."/>
            <person name="Takaki Y."/>
            <person name="Nagai Y."/>
            <person name="Toyoda A."/>
            <person name="Suzuki Y."/>
            <person name="Arimoto A."/>
            <person name="Ishii H."/>
            <person name="Satoh N."/>
            <person name="Nishiyama T."/>
            <person name="Hasebe M."/>
            <person name="Maruyama T."/>
            <person name="Minagawa J."/>
            <person name="Obokata J."/>
            <person name="Shigenobu S."/>
        </authorList>
    </citation>
    <scope>NUCLEOTIDE SEQUENCE [LARGE SCALE GENOMIC DNA]</scope>
</reference>
<protein>
    <submittedName>
        <fullName evidence="2">Uncharacterized protein</fullName>
    </submittedName>
</protein>
<dbReference type="EMBL" id="BLXT01004001">
    <property type="protein sequence ID" value="GFO08818.1"/>
    <property type="molecule type" value="Genomic_DNA"/>
</dbReference>
<evidence type="ECO:0000313" key="3">
    <source>
        <dbReference type="Proteomes" id="UP000735302"/>
    </source>
</evidence>
<gene>
    <name evidence="2" type="ORF">PoB_003532300</name>
</gene>
<name>A0AAV4AQH5_9GAST</name>
<accession>A0AAV4AQH5</accession>
<dbReference type="AlphaFoldDB" id="A0AAV4AQH5"/>
<keyword evidence="3" id="KW-1185">Reference proteome</keyword>
<comment type="caution">
    <text evidence="2">The sequence shown here is derived from an EMBL/GenBank/DDBJ whole genome shotgun (WGS) entry which is preliminary data.</text>
</comment>
<dbReference type="Proteomes" id="UP000735302">
    <property type="component" value="Unassembled WGS sequence"/>
</dbReference>
<feature type="region of interest" description="Disordered" evidence="1">
    <location>
        <begin position="29"/>
        <end position="56"/>
    </location>
</feature>
<evidence type="ECO:0000256" key="1">
    <source>
        <dbReference type="SAM" id="MobiDB-lite"/>
    </source>
</evidence>